<name>A0A9P8UUK9_9PEZI</name>
<dbReference type="InterPro" id="IPR004045">
    <property type="entry name" value="Glutathione_S-Trfase_N"/>
</dbReference>
<dbReference type="Gene3D" id="1.20.1050.10">
    <property type="match status" value="1"/>
</dbReference>
<evidence type="ECO:0000313" key="6">
    <source>
        <dbReference type="Proteomes" id="UP000758603"/>
    </source>
</evidence>
<dbReference type="AlphaFoldDB" id="A0A9P8UUK9"/>
<dbReference type="InterPro" id="IPR040079">
    <property type="entry name" value="Glutathione_S-Trfase"/>
</dbReference>
<dbReference type="InterPro" id="IPR050802">
    <property type="entry name" value="EF-GSTs"/>
</dbReference>
<dbReference type="PANTHER" id="PTHR43986">
    <property type="entry name" value="ELONGATION FACTOR 1-GAMMA"/>
    <property type="match status" value="1"/>
</dbReference>
<dbReference type="CDD" id="cd03181">
    <property type="entry name" value="GST_C_EF1Bgamma_like"/>
    <property type="match status" value="1"/>
</dbReference>
<reference evidence="5" key="1">
    <citation type="journal article" date="2021" name="Nat. Commun.">
        <title>Genetic determinants of endophytism in the Arabidopsis root mycobiome.</title>
        <authorList>
            <person name="Mesny F."/>
            <person name="Miyauchi S."/>
            <person name="Thiergart T."/>
            <person name="Pickel B."/>
            <person name="Atanasova L."/>
            <person name="Karlsson M."/>
            <person name="Huettel B."/>
            <person name="Barry K.W."/>
            <person name="Haridas S."/>
            <person name="Chen C."/>
            <person name="Bauer D."/>
            <person name="Andreopoulos W."/>
            <person name="Pangilinan J."/>
            <person name="LaButti K."/>
            <person name="Riley R."/>
            <person name="Lipzen A."/>
            <person name="Clum A."/>
            <person name="Drula E."/>
            <person name="Henrissat B."/>
            <person name="Kohler A."/>
            <person name="Grigoriev I.V."/>
            <person name="Martin F.M."/>
            <person name="Hacquard S."/>
        </authorList>
    </citation>
    <scope>NUCLEOTIDE SEQUENCE</scope>
    <source>
        <strain evidence="5">MPI-SDFR-AT-0073</strain>
    </source>
</reference>
<dbReference type="SUPFAM" id="SSF52833">
    <property type="entry name" value="Thioredoxin-like"/>
    <property type="match status" value="1"/>
</dbReference>
<dbReference type="Pfam" id="PF00043">
    <property type="entry name" value="GST_C"/>
    <property type="match status" value="1"/>
</dbReference>
<dbReference type="PROSITE" id="PS50405">
    <property type="entry name" value="GST_CTER"/>
    <property type="match status" value="1"/>
</dbReference>
<dbReference type="SUPFAM" id="SSF47616">
    <property type="entry name" value="GST C-terminal domain-like"/>
    <property type="match status" value="1"/>
</dbReference>
<comment type="similarity">
    <text evidence="1 2">Belongs to the GST superfamily.</text>
</comment>
<feature type="domain" description="GST C-terminal" evidence="4">
    <location>
        <begin position="89"/>
        <end position="217"/>
    </location>
</feature>
<evidence type="ECO:0000259" key="3">
    <source>
        <dbReference type="PROSITE" id="PS50404"/>
    </source>
</evidence>
<dbReference type="EMBL" id="JAGPXC010000002">
    <property type="protein sequence ID" value="KAH6658479.1"/>
    <property type="molecule type" value="Genomic_DNA"/>
</dbReference>
<keyword evidence="6" id="KW-1185">Reference proteome</keyword>
<accession>A0A9P8UUK9</accession>
<dbReference type="SFLD" id="SFLDG00358">
    <property type="entry name" value="Main_(cytGST)"/>
    <property type="match status" value="1"/>
</dbReference>
<feature type="domain" description="GST N-terminal" evidence="3">
    <location>
        <begin position="3"/>
        <end position="84"/>
    </location>
</feature>
<dbReference type="FunFam" id="1.20.1050.10:FF:000006">
    <property type="entry name" value="Elongation factor 1 gamma"/>
    <property type="match status" value="1"/>
</dbReference>
<dbReference type="InterPro" id="IPR004046">
    <property type="entry name" value="GST_C"/>
</dbReference>
<dbReference type="InterPro" id="IPR010987">
    <property type="entry name" value="Glutathione-S-Trfase_C-like"/>
</dbReference>
<dbReference type="GeneID" id="70137998"/>
<dbReference type="GO" id="GO:0005634">
    <property type="term" value="C:nucleus"/>
    <property type="evidence" value="ECO:0007669"/>
    <property type="project" value="TreeGrafter"/>
</dbReference>
<evidence type="ECO:0000259" key="4">
    <source>
        <dbReference type="PROSITE" id="PS50405"/>
    </source>
</evidence>
<dbReference type="Gene3D" id="3.40.30.10">
    <property type="entry name" value="Glutaredoxin"/>
    <property type="match status" value="1"/>
</dbReference>
<evidence type="ECO:0000256" key="1">
    <source>
        <dbReference type="ARBA" id="ARBA00007409"/>
    </source>
</evidence>
<dbReference type="RefSeq" id="XP_045962713.1">
    <property type="nucleotide sequence ID" value="XM_046109107.1"/>
</dbReference>
<dbReference type="Pfam" id="PF02798">
    <property type="entry name" value="GST_N"/>
    <property type="match status" value="1"/>
</dbReference>
<dbReference type="OrthoDB" id="249703at2759"/>
<evidence type="ECO:0000313" key="5">
    <source>
        <dbReference type="EMBL" id="KAH6658479.1"/>
    </source>
</evidence>
<sequence>MSFGTLYIHQNPNPRTTAIMAIAEAHGIQLDIVNATRAEEKNFKKLLEINPLGQIPTFVGKDGWVLSECIPIALYITSQSDSTTLMGSNRREYYEIIQWMSFANGDMLPCIGGCILPLIGRPQVIRSNVQDCLRSMHRHFKIFNEHLATRKYLVGTELTTADLFIVAMLVDAYRVFHPMMDSDYSNLMRWFHEIYELPIYKSMAGELKLLNLDYPKLVPDKINGVTPKSS</sequence>
<dbReference type="GO" id="GO:0005737">
    <property type="term" value="C:cytoplasm"/>
    <property type="evidence" value="ECO:0007669"/>
    <property type="project" value="TreeGrafter"/>
</dbReference>
<comment type="caution">
    <text evidence="5">The sequence shown here is derived from an EMBL/GenBank/DDBJ whole genome shotgun (WGS) entry which is preliminary data.</text>
</comment>
<dbReference type="PANTHER" id="PTHR43986:SF1">
    <property type="entry name" value="ELONGATION FACTOR 1-GAMMA"/>
    <property type="match status" value="1"/>
</dbReference>
<dbReference type="PROSITE" id="PS50404">
    <property type="entry name" value="GST_NTER"/>
    <property type="match status" value="1"/>
</dbReference>
<evidence type="ECO:0000256" key="2">
    <source>
        <dbReference type="RuleBase" id="RU003494"/>
    </source>
</evidence>
<dbReference type="InterPro" id="IPR036249">
    <property type="entry name" value="Thioredoxin-like_sf"/>
</dbReference>
<proteinExistence type="inferred from homology"/>
<dbReference type="FunFam" id="3.40.30.10:FF:000142">
    <property type="entry name" value="Elongation factor 1 gamma"/>
    <property type="match status" value="1"/>
</dbReference>
<gene>
    <name evidence="5" type="ORF">BKA67DRAFT_689608</name>
</gene>
<dbReference type="CDD" id="cd03044">
    <property type="entry name" value="GST_N_EF1Bgamma"/>
    <property type="match status" value="1"/>
</dbReference>
<dbReference type="Proteomes" id="UP000758603">
    <property type="component" value="Unassembled WGS sequence"/>
</dbReference>
<dbReference type="SFLD" id="SFLDS00019">
    <property type="entry name" value="Glutathione_Transferase_(cytos"/>
    <property type="match status" value="1"/>
</dbReference>
<protein>
    <submittedName>
        <fullName evidence="5">Glutathione S-transferase</fullName>
    </submittedName>
</protein>
<organism evidence="5 6">
    <name type="scientific">Truncatella angustata</name>
    <dbReference type="NCBI Taxonomy" id="152316"/>
    <lineage>
        <taxon>Eukaryota</taxon>
        <taxon>Fungi</taxon>
        <taxon>Dikarya</taxon>
        <taxon>Ascomycota</taxon>
        <taxon>Pezizomycotina</taxon>
        <taxon>Sordariomycetes</taxon>
        <taxon>Xylariomycetidae</taxon>
        <taxon>Amphisphaeriales</taxon>
        <taxon>Sporocadaceae</taxon>
        <taxon>Truncatella</taxon>
    </lineage>
</organism>
<dbReference type="InterPro" id="IPR036282">
    <property type="entry name" value="Glutathione-S-Trfase_C_sf"/>
</dbReference>